<dbReference type="KEGG" id="vil:CFK37_00110"/>
<proteinExistence type="predicted"/>
<feature type="domain" description="Peptidase M24" evidence="1">
    <location>
        <begin position="151"/>
        <end position="360"/>
    </location>
</feature>
<gene>
    <name evidence="3" type="ORF">CFK37_00110</name>
</gene>
<reference evidence="3 4" key="1">
    <citation type="submission" date="2017-07" db="EMBL/GenBank/DDBJ databases">
        <title>Virgibacillus sp. LM2416.</title>
        <authorList>
            <person name="Tak E.J."/>
            <person name="Bae J.-W."/>
        </authorList>
    </citation>
    <scope>NUCLEOTIDE SEQUENCE [LARGE SCALE GENOMIC DNA]</scope>
    <source>
        <strain evidence="3 4">LM2416</strain>
    </source>
</reference>
<dbReference type="SUPFAM" id="SSF55920">
    <property type="entry name" value="Creatinase/aminopeptidase"/>
    <property type="match status" value="1"/>
</dbReference>
<dbReference type="Gene3D" id="3.90.230.10">
    <property type="entry name" value="Creatinase/methionine aminopeptidase superfamily"/>
    <property type="match status" value="1"/>
</dbReference>
<organism evidence="3 4">
    <name type="scientific">Virgibacillus phasianinus</name>
    <dbReference type="NCBI Taxonomy" id="2017483"/>
    <lineage>
        <taxon>Bacteria</taxon>
        <taxon>Bacillati</taxon>
        <taxon>Bacillota</taxon>
        <taxon>Bacilli</taxon>
        <taxon>Bacillales</taxon>
        <taxon>Bacillaceae</taxon>
        <taxon>Virgibacillus</taxon>
    </lineage>
</organism>
<dbReference type="AlphaFoldDB" id="A0A220U875"/>
<evidence type="ECO:0000313" key="4">
    <source>
        <dbReference type="Proteomes" id="UP000198312"/>
    </source>
</evidence>
<dbReference type="InterPro" id="IPR029149">
    <property type="entry name" value="Creatin/AminoP/Spt16_N"/>
</dbReference>
<dbReference type="PANTHER" id="PTHR46112:SF2">
    <property type="entry name" value="XAA-PRO AMINOPEPTIDASE P-RELATED"/>
    <property type="match status" value="1"/>
</dbReference>
<feature type="domain" description="Creatinase N-terminal" evidence="2">
    <location>
        <begin position="6"/>
        <end position="142"/>
    </location>
</feature>
<dbReference type="Pfam" id="PF01321">
    <property type="entry name" value="Creatinase_N"/>
    <property type="match status" value="1"/>
</dbReference>
<dbReference type="InterPro" id="IPR050659">
    <property type="entry name" value="Peptidase_M24B"/>
</dbReference>
<sequence length="378" mass="41997">MNSQFSRVREWMNENNVASLVITDPANQFYLSGFKALIYSRPILLIIDHETSAFILPSLEEKHAEAEAEVDNLYAYYETPEMAGGNASNDPTELLQQVLKQKHGPGETIAFDLSYASARLVMDVKEVGFNVADASKRIQTLRYRKNPQEMETMKEAGKLVEVAVDKSIRTAAEGVTELEVDAAGNAELFAETAREYPNASLDLTVMTPSGPVRSVMPHVFSNTRKLEEGDVAIHTRQVGLNGYRAELERTFVVGKASDRQKEAFHVMVRAQEAALKMIKPGVQAKEIDLAARKVITEAGLEEYAIHRVGHAIGVSSHEEPHIRFDNSLELEEGMAFCIEPGIYIPGVGGFRHSDTVIITADGYELITEYPRDLKRLTI</sequence>
<evidence type="ECO:0000313" key="3">
    <source>
        <dbReference type="EMBL" id="ASK64235.1"/>
    </source>
</evidence>
<dbReference type="EMBL" id="CP022315">
    <property type="protein sequence ID" value="ASK64235.1"/>
    <property type="molecule type" value="Genomic_DNA"/>
</dbReference>
<accession>A0A220U875</accession>
<dbReference type="InterPro" id="IPR036005">
    <property type="entry name" value="Creatinase/aminopeptidase-like"/>
</dbReference>
<name>A0A220U875_9BACI</name>
<keyword evidence="4" id="KW-1185">Reference proteome</keyword>
<evidence type="ECO:0000259" key="2">
    <source>
        <dbReference type="Pfam" id="PF01321"/>
    </source>
</evidence>
<dbReference type="Proteomes" id="UP000198312">
    <property type="component" value="Chromosome"/>
</dbReference>
<dbReference type="OrthoDB" id="9806388at2"/>
<dbReference type="InterPro" id="IPR000587">
    <property type="entry name" value="Creatinase_N"/>
</dbReference>
<dbReference type="Gene3D" id="3.40.350.10">
    <property type="entry name" value="Creatinase/prolidase N-terminal domain"/>
    <property type="match status" value="1"/>
</dbReference>
<dbReference type="PANTHER" id="PTHR46112">
    <property type="entry name" value="AMINOPEPTIDASE"/>
    <property type="match status" value="1"/>
</dbReference>
<evidence type="ECO:0000259" key="1">
    <source>
        <dbReference type="Pfam" id="PF00557"/>
    </source>
</evidence>
<protein>
    <submittedName>
        <fullName evidence="3">X-Pro dipeptidase</fullName>
    </submittedName>
</protein>
<dbReference type="InterPro" id="IPR000994">
    <property type="entry name" value="Pept_M24"/>
</dbReference>
<dbReference type="SUPFAM" id="SSF53092">
    <property type="entry name" value="Creatinase/prolidase N-terminal domain"/>
    <property type="match status" value="1"/>
</dbReference>
<dbReference type="RefSeq" id="WP_089063486.1">
    <property type="nucleotide sequence ID" value="NZ_CP022315.1"/>
</dbReference>
<dbReference type="Pfam" id="PF00557">
    <property type="entry name" value="Peptidase_M24"/>
    <property type="match status" value="1"/>
</dbReference>